<evidence type="ECO:0000256" key="1">
    <source>
        <dbReference type="SAM" id="MobiDB-lite"/>
    </source>
</evidence>
<feature type="region of interest" description="Disordered" evidence="1">
    <location>
        <begin position="51"/>
        <end position="71"/>
    </location>
</feature>
<evidence type="ECO:0000313" key="2">
    <source>
        <dbReference type="EMBL" id="GIE73252.1"/>
    </source>
</evidence>
<dbReference type="EMBL" id="BOMS01000167">
    <property type="protein sequence ID" value="GIE73252.1"/>
    <property type="molecule type" value="Genomic_DNA"/>
</dbReference>
<dbReference type="Proteomes" id="UP000624709">
    <property type="component" value="Unassembled WGS sequence"/>
</dbReference>
<feature type="compositionally biased region" description="Basic residues" evidence="1">
    <location>
        <begin position="59"/>
        <end position="71"/>
    </location>
</feature>
<sequence length="126" mass="13106">MSHVVGTGTVAFSRGEDRPRGVEVAVGGEAAGRALEDAYAQSEAEIGSLSTLGAGHRGVGGRHQHHLPARPHTRLDQFLFARTDRGVGGLTGHGGPGQELRLEVLDSDQRVMGQLSGAPPAVPDVR</sequence>
<proteinExistence type="predicted"/>
<keyword evidence="3" id="KW-1185">Reference proteome</keyword>
<reference evidence="2 3" key="1">
    <citation type="submission" date="2021-01" db="EMBL/GenBank/DDBJ databases">
        <title>Whole genome shotgun sequence of Actinoplanes palleronii NBRC 14916.</title>
        <authorList>
            <person name="Komaki H."/>
            <person name="Tamura T."/>
        </authorList>
    </citation>
    <scope>NUCLEOTIDE SEQUENCE [LARGE SCALE GENOMIC DNA]</scope>
    <source>
        <strain evidence="2 3">NBRC 14916</strain>
    </source>
</reference>
<organism evidence="2 3">
    <name type="scientific">Actinoplanes palleronii</name>
    <dbReference type="NCBI Taxonomy" id="113570"/>
    <lineage>
        <taxon>Bacteria</taxon>
        <taxon>Bacillati</taxon>
        <taxon>Actinomycetota</taxon>
        <taxon>Actinomycetes</taxon>
        <taxon>Micromonosporales</taxon>
        <taxon>Micromonosporaceae</taxon>
        <taxon>Actinoplanes</taxon>
    </lineage>
</organism>
<comment type="caution">
    <text evidence="2">The sequence shown here is derived from an EMBL/GenBank/DDBJ whole genome shotgun (WGS) entry which is preliminary data.</text>
</comment>
<protein>
    <submittedName>
        <fullName evidence="2">Uncharacterized protein</fullName>
    </submittedName>
</protein>
<evidence type="ECO:0000313" key="3">
    <source>
        <dbReference type="Proteomes" id="UP000624709"/>
    </source>
</evidence>
<gene>
    <name evidence="2" type="ORF">Apa02nite_093600</name>
</gene>
<name>A0ABQ4BRG6_9ACTN</name>
<accession>A0ABQ4BRG6</accession>